<keyword evidence="2" id="KW-1185">Reference proteome</keyword>
<reference evidence="1 2" key="1">
    <citation type="journal article" date="2013" name="Stand. Genomic Sci.">
        <title>Genomic Encyclopedia of Type Strains, Phase I: The one thousand microbial genomes (KMG-I) project.</title>
        <authorList>
            <person name="Kyrpides N.C."/>
            <person name="Woyke T."/>
            <person name="Eisen J.A."/>
            <person name="Garrity G."/>
            <person name="Lilburn T.G."/>
            <person name="Beck B.J."/>
            <person name="Whitman W.B."/>
            <person name="Hugenholtz P."/>
            <person name="Klenk H.P."/>
        </authorList>
    </citation>
    <scope>NUCLEOTIDE SEQUENCE [LARGE SCALE GENOMIC DNA]</scope>
    <source>
        <strain evidence="1 2">DSM 45044</strain>
    </source>
</reference>
<comment type="caution">
    <text evidence="1">The sequence shown here is derived from an EMBL/GenBank/DDBJ whole genome shotgun (WGS) entry which is preliminary data.</text>
</comment>
<dbReference type="AlphaFoldDB" id="A0A562V248"/>
<dbReference type="RefSeq" id="WP_147138711.1">
    <property type="nucleotide sequence ID" value="NZ_BAABIJ010000002.1"/>
</dbReference>
<organism evidence="1 2">
    <name type="scientific">Stackebrandtia albiflava</name>
    <dbReference type="NCBI Taxonomy" id="406432"/>
    <lineage>
        <taxon>Bacteria</taxon>
        <taxon>Bacillati</taxon>
        <taxon>Actinomycetota</taxon>
        <taxon>Actinomycetes</taxon>
        <taxon>Glycomycetales</taxon>
        <taxon>Glycomycetaceae</taxon>
        <taxon>Stackebrandtia</taxon>
    </lineage>
</organism>
<gene>
    <name evidence="1" type="ORF">LX16_2712</name>
</gene>
<sequence length="109" mass="12651">MTTPDVTEWVSALRSATDQAHDRLRSARENAVAAEYSLISDDRMARVRFDGALRLRGFDIKPPAVDHYSATELASLLTRLYNDGRRHAFDQRERDIDRDFRPDRTEEEK</sequence>
<accession>A0A562V248</accession>
<protein>
    <submittedName>
        <fullName evidence="1">Uncharacterized protein</fullName>
    </submittedName>
</protein>
<evidence type="ECO:0000313" key="1">
    <source>
        <dbReference type="EMBL" id="TWJ11969.1"/>
    </source>
</evidence>
<name>A0A562V248_9ACTN</name>
<evidence type="ECO:0000313" key="2">
    <source>
        <dbReference type="Proteomes" id="UP000321617"/>
    </source>
</evidence>
<dbReference type="InterPro" id="IPR036894">
    <property type="entry name" value="YbaB-like_sf"/>
</dbReference>
<dbReference type="Gene3D" id="3.30.1310.10">
    <property type="entry name" value="Nucleoid-associated protein YbaB-like domain"/>
    <property type="match status" value="1"/>
</dbReference>
<dbReference type="EMBL" id="VLLL01000006">
    <property type="protein sequence ID" value="TWJ11969.1"/>
    <property type="molecule type" value="Genomic_DNA"/>
</dbReference>
<proteinExistence type="predicted"/>
<dbReference type="Proteomes" id="UP000321617">
    <property type="component" value="Unassembled WGS sequence"/>
</dbReference>